<dbReference type="Gene3D" id="1.10.287.950">
    <property type="entry name" value="Methyl-accepting chemotaxis protein"/>
    <property type="match status" value="1"/>
</dbReference>
<keyword evidence="9" id="KW-1185">Reference proteome</keyword>
<dbReference type="InterPro" id="IPR009050">
    <property type="entry name" value="Globin-like_sf"/>
</dbReference>
<dbReference type="Pfam" id="PF00015">
    <property type="entry name" value="MCPsignal"/>
    <property type="match status" value="1"/>
</dbReference>
<name>A0A919CPT7_9PROT</name>
<accession>A0A919CPT7</accession>
<evidence type="ECO:0008006" key="10">
    <source>
        <dbReference type="Google" id="ProtNLM"/>
    </source>
</evidence>
<reference evidence="8" key="2">
    <citation type="submission" date="2020-09" db="EMBL/GenBank/DDBJ databases">
        <authorList>
            <person name="Sun Q."/>
            <person name="Kim S."/>
        </authorList>
    </citation>
    <scope>NUCLEOTIDE SEQUENCE</scope>
    <source>
        <strain evidence="8">KCTC 42651</strain>
    </source>
</reference>
<evidence type="ECO:0000313" key="8">
    <source>
        <dbReference type="EMBL" id="GHD50792.1"/>
    </source>
</evidence>
<dbReference type="PROSITE" id="PS50111">
    <property type="entry name" value="CHEMOTAXIS_TRANSDUC_2"/>
    <property type="match status" value="1"/>
</dbReference>
<dbReference type="InterPro" id="IPR012292">
    <property type="entry name" value="Globin/Proto"/>
</dbReference>
<dbReference type="InterPro" id="IPR000727">
    <property type="entry name" value="T_SNARE_dom"/>
</dbReference>
<evidence type="ECO:0000256" key="3">
    <source>
        <dbReference type="ARBA" id="ARBA00023224"/>
    </source>
</evidence>
<keyword evidence="3 5" id="KW-0807">Transducer</keyword>
<protein>
    <recommendedName>
        <fullName evidence="10">Methyl-accepting chemotaxis protein</fullName>
    </recommendedName>
</protein>
<dbReference type="SMART" id="SM00283">
    <property type="entry name" value="MA"/>
    <property type="match status" value="1"/>
</dbReference>
<dbReference type="RefSeq" id="WP_189989859.1">
    <property type="nucleotide sequence ID" value="NZ_BMZS01000005.1"/>
</dbReference>
<dbReference type="Gene3D" id="1.10.490.10">
    <property type="entry name" value="Globins"/>
    <property type="match status" value="1"/>
</dbReference>
<dbReference type="GO" id="GO:0006935">
    <property type="term" value="P:chemotaxis"/>
    <property type="evidence" value="ECO:0007669"/>
    <property type="project" value="InterPro"/>
</dbReference>
<dbReference type="InterPro" id="IPR004090">
    <property type="entry name" value="Chemotax_Me-accpt_rcpt"/>
</dbReference>
<evidence type="ECO:0000256" key="5">
    <source>
        <dbReference type="PROSITE-ProRule" id="PRU00284"/>
    </source>
</evidence>
<dbReference type="SUPFAM" id="SSF46458">
    <property type="entry name" value="Globin-like"/>
    <property type="match status" value="1"/>
</dbReference>
<comment type="caution">
    <text evidence="8">The sequence shown here is derived from an EMBL/GenBank/DDBJ whole genome shotgun (WGS) entry which is preliminary data.</text>
</comment>
<dbReference type="PRINTS" id="PR00260">
    <property type="entry name" value="CHEMTRNSDUCR"/>
</dbReference>
<proteinExistence type="inferred from homology"/>
<dbReference type="PROSITE" id="PS50192">
    <property type="entry name" value="T_SNARE"/>
    <property type="match status" value="1"/>
</dbReference>
<dbReference type="GO" id="GO:0007165">
    <property type="term" value="P:signal transduction"/>
    <property type="evidence" value="ECO:0007669"/>
    <property type="project" value="UniProtKB-KW"/>
</dbReference>
<dbReference type="GO" id="GO:0020037">
    <property type="term" value="F:heme binding"/>
    <property type="evidence" value="ECO:0007669"/>
    <property type="project" value="InterPro"/>
</dbReference>
<evidence type="ECO:0000259" key="7">
    <source>
        <dbReference type="PROSITE" id="PS50192"/>
    </source>
</evidence>
<dbReference type="GO" id="GO:0019825">
    <property type="term" value="F:oxygen binding"/>
    <property type="evidence" value="ECO:0007669"/>
    <property type="project" value="InterPro"/>
</dbReference>
<dbReference type="SUPFAM" id="SSF58104">
    <property type="entry name" value="Methyl-accepting chemotaxis protein (MCP) signaling domain"/>
    <property type="match status" value="1"/>
</dbReference>
<sequence length="449" mass="47757">MQNAEVSGASDIDARLAFMQIDDATKSTLREAWQYLKPELPRILAGFYKHVMQTPVLARMIGDRSAMLASAQGRHWERLFTSGFDQAYVHSVRTIGLTHNRIGLEPRWYIGGYNYVMRELTRVIVKKNRWSTDRAAAAMAAVGSAVMLDMDFAISVYQEAMLAERQKRQDAVESAILAFNDASQGLLSEVSQAASSMQSVAESLTGTAERTSQQTTTVAAAAEQASANVQTVATAAEELSASIGEISRQVGESARITTDAVGHAEDTNVQIQGLADAAQKIGDVVKLISDIAGQTNLLALNATIEAARAGDAGKGFAVVASEVKALANQTAQATDEISSKVAEMQAATSRSVDAIQGITGTIRRINEIATAIAAAVEQQGTATTEIAQNVQQAAVGTQEVSTSVVVITDAAAQTGSGASSVVRSVEEVNSRSNRLREEIEQFFERIKAA</sequence>
<keyword evidence="2" id="KW-0472">Membrane</keyword>
<evidence type="ECO:0000259" key="6">
    <source>
        <dbReference type="PROSITE" id="PS50111"/>
    </source>
</evidence>
<dbReference type="InterPro" id="IPR039379">
    <property type="entry name" value="Protoglobin_sensor_dom"/>
</dbReference>
<evidence type="ECO:0000256" key="4">
    <source>
        <dbReference type="ARBA" id="ARBA00029447"/>
    </source>
</evidence>
<feature type="domain" description="T-SNARE coiled-coil homology" evidence="7">
    <location>
        <begin position="345"/>
        <end position="407"/>
    </location>
</feature>
<dbReference type="Pfam" id="PF11563">
    <property type="entry name" value="Protoglobin"/>
    <property type="match status" value="1"/>
</dbReference>
<dbReference type="PANTHER" id="PTHR32089:SF112">
    <property type="entry name" value="LYSOZYME-LIKE PROTEIN-RELATED"/>
    <property type="match status" value="1"/>
</dbReference>
<dbReference type="InterPro" id="IPR004089">
    <property type="entry name" value="MCPsignal_dom"/>
</dbReference>
<evidence type="ECO:0000256" key="2">
    <source>
        <dbReference type="ARBA" id="ARBA00022519"/>
    </source>
</evidence>
<dbReference type="GO" id="GO:0004888">
    <property type="term" value="F:transmembrane signaling receptor activity"/>
    <property type="evidence" value="ECO:0007669"/>
    <property type="project" value="InterPro"/>
</dbReference>
<dbReference type="InterPro" id="IPR044398">
    <property type="entry name" value="Globin-sensor_dom"/>
</dbReference>
<comment type="subcellular location">
    <subcellularLocation>
        <location evidence="1">Cell inner membrane</location>
        <topology evidence="1">Multi-pass membrane protein</topology>
    </subcellularLocation>
</comment>
<dbReference type="GO" id="GO:0005886">
    <property type="term" value="C:plasma membrane"/>
    <property type="evidence" value="ECO:0007669"/>
    <property type="project" value="UniProtKB-SubCell"/>
</dbReference>
<organism evidence="8 9">
    <name type="scientific">Thalassobaculum fulvum</name>
    <dbReference type="NCBI Taxonomy" id="1633335"/>
    <lineage>
        <taxon>Bacteria</taxon>
        <taxon>Pseudomonadati</taxon>
        <taxon>Pseudomonadota</taxon>
        <taxon>Alphaproteobacteria</taxon>
        <taxon>Rhodospirillales</taxon>
        <taxon>Thalassobaculaceae</taxon>
        <taxon>Thalassobaculum</taxon>
    </lineage>
</organism>
<comment type="similarity">
    <text evidence="4">Belongs to the methyl-accepting chemotaxis (MCP) protein family.</text>
</comment>
<dbReference type="CDD" id="cd01068">
    <property type="entry name" value="globin_sensor"/>
    <property type="match status" value="1"/>
</dbReference>
<reference evidence="8" key="1">
    <citation type="journal article" date="2014" name="Int. J. Syst. Evol. Microbiol.">
        <title>Complete genome sequence of Corynebacterium casei LMG S-19264T (=DSM 44701T), isolated from a smear-ripened cheese.</title>
        <authorList>
            <consortium name="US DOE Joint Genome Institute (JGI-PGF)"/>
            <person name="Walter F."/>
            <person name="Albersmeier A."/>
            <person name="Kalinowski J."/>
            <person name="Ruckert C."/>
        </authorList>
    </citation>
    <scope>NUCLEOTIDE SEQUENCE</scope>
    <source>
        <strain evidence="8">KCTC 42651</strain>
    </source>
</reference>
<dbReference type="Proteomes" id="UP000630353">
    <property type="component" value="Unassembled WGS sequence"/>
</dbReference>
<dbReference type="AlphaFoldDB" id="A0A919CPT7"/>
<feature type="domain" description="Methyl-accepting transducer" evidence="6">
    <location>
        <begin position="186"/>
        <end position="429"/>
    </location>
</feature>
<keyword evidence="2" id="KW-1003">Cell membrane</keyword>
<evidence type="ECO:0000313" key="9">
    <source>
        <dbReference type="Proteomes" id="UP000630353"/>
    </source>
</evidence>
<dbReference type="EMBL" id="BMZS01000005">
    <property type="protein sequence ID" value="GHD50792.1"/>
    <property type="molecule type" value="Genomic_DNA"/>
</dbReference>
<keyword evidence="2" id="KW-0997">Cell inner membrane</keyword>
<evidence type="ECO:0000256" key="1">
    <source>
        <dbReference type="ARBA" id="ARBA00004429"/>
    </source>
</evidence>
<gene>
    <name evidence="8" type="ORF">GCM10017083_24490</name>
</gene>
<dbReference type="PANTHER" id="PTHR32089">
    <property type="entry name" value="METHYL-ACCEPTING CHEMOTAXIS PROTEIN MCPB"/>
    <property type="match status" value="1"/>
</dbReference>